<gene>
    <name evidence="1" type="ORF">JKP88DRAFT_280898</name>
</gene>
<dbReference type="Proteomes" id="UP000664859">
    <property type="component" value="Unassembled WGS sequence"/>
</dbReference>
<proteinExistence type="predicted"/>
<keyword evidence="2" id="KW-1185">Reference proteome</keyword>
<evidence type="ECO:0000313" key="2">
    <source>
        <dbReference type="Proteomes" id="UP000664859"/>
    </source>
</evidence>
<accession>A0A836CC63</accession>
<sequence length="62" mass="7512">MRPKYDIRFSDLHRRMFSECSLDVRFSPYGDAGHDNLQRLIICEVGDKWHIWFDEGFPFMKT</sequence>
<protein>
    <submittedName>
        <fullName evidence="1">Uncharacterized protein</fullName>
    </submittedName>
</protein>
<reference evidence="1" key="1">
    <citation type="submission" date="2021-02" db="EMBL/GenBank/DDBJ databases">
        <title>First Annotated Genome of the Yellow-green Alga Tribonema minus.</title>
        <authorList>
            <person name="Mahan K.M."/>
        </authorList>
    </citation>
    <scope>NUCLEOTIDE SEQUENCE</scope>
    <source>
        <strain evidence="1">UTEX B ZZ1240</strain>
    </source>
</reference>
<dbReference type="EMBL" id="JAFCMP010000512">
    <property type="protein sequence ID" value="KAG5178796.1"/>
    <property type="molecule type" value="Genomic_DNA"/>
</dbReference>
<name>A0A836CC63_9STRA</name>
<organism evidence="1 2">
    <name type="scientific">Tribonema minus</name>
    <dbReference type="NCBI Taxonomy" id="303371"/>
    <lineage>
        <taxon>Eukaryota</taxon>
        <taxon>Sar</taxon>
        <taxon>Stramenopiles</taxon>
        <taxon>Ochrophyta</taxon>
        <taxon>PX clade</taxon>
        <taxon>Xanthophyceae</taxon>
        <taxon>Tribonematales</taxon>
        <taxon>Tribonemataceae</taxon>
        <taxon>Tribonema</taxon>
    </lineage>
</organism>
<evidence type="ECO:0000313" key="1">
    <source>
        <dbReference type="EMBL" id="KAG5178796.1"/>
    </source>
</evidence>
<comment type="caution">
    <text evidence="1">The sequence shown here is derived from an EMBL/GenBank/DDBJ whole genome shotgun (WGS) entry which is preliminary data.</text>
</comment>
<dbReference type="AlphaFoldDB" id="A0A836CC63"/>